<organism evidence="1 2">
    <name type="scientific">Paraburkholderia aromaticivorans</name>
    <dbReference type="NCBI Taxonomy" id="2026199"/>
    <lineage>
        <taxon>Bacteria</taxon>
        <taxon>Pseudomonadati</taxon>
        <taxon>Pseudomonadota</taxon>
        <taxon>Betaproteobacteria</taxon>
        <taxon>Burkholderiales</taxon>
        <taxon>Burkholderiaceae</taxon>
        <taxon>Paraburkholderia</taxon>
    </lineage>
</organism>
<protein>
    <submittedName>
        <fullName evidence="1">Uncharacterized protein</fullName>
    </submittedName>
</protein>
<gene>
    <name evidence="1" type="ORF">CJU94_19255</name>
</gene>
<proteinExistence type="predicted"/>
<dbReference type="Proteomes" id="UP000215158">
    <property type="component" value="Chromosome 1"/>
</dbReference>
<dbReference type="AlphaFoldDB" id="A0A248VM45"/>
<evidence type="ECO:0000313" key="2">
    <source>
        <dbReference type="Proteomes" id="UP000215158"/>
    </source>
</evidence>
<dbReference type="EMBL" id="CP022989">
    <property type="protein sequence ID" value="ASW00097.1"/>
    <property type="molecule type" value="Genomic_DNA"/>
</dbReference>
<keyword evidence="2" id="KW-1185">Reference proteome</keyword>
<reference evidence="1 2" key="1">
    <citation type="submission" date="2017-08" db="EMBL/GenBank/DDBJ databases">
        <title>Identification and genetic characteristics of simultaneous BTEX- and naphthalene-degrading Paraburkholderia sp. BN5 isolated from petroleum-contaminated soil.</title>
        <authorList>
            <person name="Lee Y."/>
            <person name="Jeon C.O."/>
        </authorList>
    </citation>
    <scope>NUCLEOTIDE SEQUENCE [LARGE SCALE GENOMIC DNA]</scope>
    <source>
        <strain evidence="1 2">BN5</strain>
    </source>
</reference>
<sequence length="69" mass="7102">MGFKSGAAPFVAADPLAGRRPVGQTPKPLADRRRWLLTAACRLLAACRPLPAAGCRLLAAGCWLAGSSA</sequence>
<evidence type="ECO:0000313" key="1">
    <source>
        <dbReference type="EMBL" id="ASW00097.1"/>
    </source>
</evidence>
<dbReference type="KEGG" id="parb:CJU94_19255"/>
<accession>A0A248VM45</accession>
<name>A0A248VM45_9BURK</name>